<feature type="compositionally biased region" description="Low complexity" evidence="5">
    <location>
        <begin position="224"/>
        <end position="234"/>
    </location>
</feature>
<dbReference type="Gene3D" id="1.10.760.10">
    <property type="entry name" value="Cytochrome c-like domain"/>
    <property type="match status" value="1"/>
</dbReference>
<accession>A0ABQ3AXQ8</accession>
<dbReference type="RefSeq" id="WP_189575521.1">
    <property type="nucleotide sequence ID" value="NZ_BMXV01000003.1"/>
</dbReference>
<evidence type="ECO:0000256" key="3">
    <source>
        <dbReference type="ARBA" id="ARBA00023004"/>
    </source>
</evidence>
<protein>
    <recommendedName>
        <fullName evidence="6">Cytochrome c domain-containing protein</fullName>
    </recommendedName>
</protein>
<evidence type="ECO:0000259" key="6">
    <source>
        <dbReference type="PROSITE" id="PS51007"/>
    </source>
</evidence>
<reference evidence="8" key="1">
    <citation type="journal article" date="2019" name="Int. J. Syst. Evol. Microbiol.">
        <title>The Global Catalogue of Microorganisms (GCM) 10K type strain sequencing project: providing services to taxonomists for standard genome sequencing and annotation.</title>
        <authorList>
            <consortium name="The Broad Institute Genomics Platform"/>
            <consortium name="The Broad Institute Genome Sequencing Center for Infectious Disease"/>
            <person name="Wu L."/>
            <person name="Ma J."/>
        </authorList>
    </citation>
    <scope>NUCLEOTIDE SEQUENCE [LARGE SCALE GENOMIC DNA]</scope>
    <source>
        <strain evidence="8">KCTC 22280</strain>
    </source>
</reference>
<evidence type="ECO:0000256" key="5">
    <source>
        <dbReference type="SAM" id="MobiDB-lite"/>
    </source>
</evidence>
<evidence type="ECO:0000313" key="7">
    <source>
        <dbReference type="EMBL" id="GGY71077.1"/>
    </source>
</evidence>
<feature type="region of interest" description="Disordered" evidence="5">
    <location>
        <begin position="167"/>
        <end position="251"/>
    </location>
</feature>
<evidence type="ECO:0000256" key="1">
    <source>
        <dbReference type="ARBA" id="ARBA00022617"/>
    </source>
</evidence>
<evidence type="ECO:0000256" key="4">
    <source>
        <dbReference type="PROSITE-ProRule" id="PRU00433"/>
    </source>
</evidence>
<organism evidence="7 8">
    <name type="scientific">Marinobacter zhanjiangensis</name>
    <dbReference type="NCBI Taxonomy" id="578215"/>
    <lineage>
        <taxon>Bacteria</taxon>
        <taxon>Pseudomonadati</taxon>
        <taxon>Pseudomonadota</taxon>
        <taxon>Gammaproteobacteria</taxon>
        <taxon>Pseudomonadales</taxon>
        <taxon>Marinobacteraceae</taxon>
        <taxon>Marinobacter</taxon>
    </lineage>
</organism>
<keyword evidence="3 4" id="KW-0408">Iron</keyword>
<dbReference type="PROSITE" id="PS51007">
    <property type="entry name" value="CYTC"/>
    <property type="match status" value="1"/>
</dbReference>
<feature type="domain" description="Cytochrome c" evidence="6">
    <location>
        <begin position="68"/>
        <end position="153"/>
    </location>
</feature>
<keyword evidence="2 4" id="KW-0479">Metal-binding</keyword>
<sequence length="251" mass="27573">MRFLYGVITTLIVLGLGGALFVYSGVYNVAATEEHTDIGNWALHTAMHRSVKGRAGDIEVPENLVSEERVRQGARAYDQLCAACHLKPGQSDSLIRQGLNPTPPALDREGHWTAGEQFWIIKHGIRMTGMPAWGDTHEDEDLWELTAFLQRYPSLSEEQYVALVQPDSSGAGQADDGHDHEHTDMSAMTGTGSDHHDEAADHPSEDDGHHDQGDGQASMDHDQGQTVEQETTTGADARQEEDDHYSDGHTH</sequence>
<dbReference type="EMBL" id="BMXV01000003">
    <property type="protein sequence ID" value="GGY71077.1"/>
    <property type="molecule type" value="Genomic_DNA"/>
</dbReference>
<dbReference type="Proteomes" id="UP000601597">
    <property type="component" value="Unassembled WGS sequence"/>
</dbReference>
<keyword evidence="1 4" id="KW-0349">Heme</keyword>
<keyword evidence="8" id="KW-1185">Reference proteome</keyword>
<dbReference type="InterPro" id="IPR036909">
    <property type="entry name" value="Cyt_c-like_dom_sf"/>
</dbReference>
<evidence type="ECO:0000313" key="8">
    <source>
        <dbReference type="Proteomes" id="UP000601597"/>
    </source>
</evidence>
<name>A0ABQ3AXQ8_9GAMM</name>
<proteinExistence type="predicted"/>
<gene>
    <name evidence="7" type="ORF">GCM10007071_17750</name>
</gene>
<comment type="caution">
    <text evidence="7">The sequence shown here is derived from an EMBL/GenBank/DDBJ whole genome shotgun (WGS) entry which is preliminary data.</text>
</comment>
<feature type="compositionally biased region" description="Basic and acidic residues" evidence="5">
    <location>
        <begin position="193"/>
        <end position="223"/>
    </location>
</feature>
<dbReference type="InterPro" id="IPR009056">
    <property type="entry name" value="Cyt_c-like_dom"/>
</dbReference>
<dbReference type="SUPFAM" id="SSF46626">
    <property type="entry name" value="Cytochrome c"/>
    <property type="match status" value="1"/>
</dbReference>
<feature type="compositionally biased region" description="Basic and acidic residues" evidence="5">
    <location>
        <begin position="175"/>
        <end position="184"/>
    </location>
</feature>
<dbReference type="Pfam" id="PF13442">
    <property type="entry name" value="Cytochrome_CBB3"/>
    <property type="match status" value="1"/>
</dbReference>
<evidence type="ECO:0000256" key="2">
    <source>
        <dbReference type="ARBA" id="ARBA00022723"/>
    </source>
</evidence>